<comment type="caution">
    <text evidence="3">The sequence shown here is derived from an EMBL/GenBank/DDBJ whole genome shotgun (WGS) entry which is preliminary data.</text>
</comment>
<keyword evidence="1" id="KW-0732">Signal</keyword>
<dbReference type="Pfam" id="PF14230">
    <property type="entry name" value="DUF4333"/>
    <property type="match status" value="1"/>
</dbReference>
<evidence type="ECO:0000313" key="4">
    <source>
        <dbReference type="Proteomes" id="UP000217768"/>
    </source>
</evidence>
<proteinExistence type="predicted"/>
<gene>
    <name evidence="3" type="ORF">CKJ66_04560</name>
</gene>
<dbReference type="Proteomes" id="UP000217768">
    <property type="component" value="Unassembled WGS sequence"/>
</dbReference>
<feature type="domain" description="DUF4333" evidence="2">
    <location>
        <begin position="41"/>
        <end position="104"/>
    </location>
</feature>
<evidence type="ECO:0000256" key="1">
    <source>
        <dbReference type="SAM" id="SignalP"/>
    </source>
</evidence>
<dbReference type="InterPro" id="IPR025637">
    <property type="entry name" value="DUF4333"/>
</dbReference>
<feature type="chain" id="PRO_5038683817" description="DUF4333 domain-containing protein" evidence="1">
    <location>
        <begin position="24"/>
        <end position="123"/>
    </location>
</feature>
<evidence type="ECO:0000313" key="3">
    <source>
        <dbReference type="EMBL" id="PBA27882.1"/>
    </source>
</evidence>
<accession>A0A2A2ZN13</accession>
<reference evidence="3 4" key="1">
    <citation type="submission" date="2017-08" db="EMBL/GenBank/DDBJ databases">
        <title>Phylogenetic analysis of Mycobacterium avium complex whole genomes.</title>
        <authorList>
            <person name="Caverly L.J."/>
            <person name="Spilker T."/>
            <person name="Lipuma J."/>
        </authorList>
    </citation>
    <scope>NUCLEOTIDE SEQUENCE [LARGE SCALE GENOMIC DNA]</scope>
    <source>
        <strain evidence="3 4">FLAC0165</strain>
    </source>
</reference>
<feature type="signal peptide" evidence="1">
    <location>
        <begin position="1"/>
        <end position="23"/>
    </location>
</feature>
<dbReference type="RefSeq" id="WP_095794978.1">
    <property type="nucleotide sequence ID" value="NZ_NSFD01000005.1"/>
</dbReference>
<dbReference type="EMBL" id="NSFD01000005">
    <property type="protein sequence ID" value="PBA27882.1"/>
    <property type="molecule type" value="Genomic_DNA"/>
</dbReference>
<protein>
    <recommendedName>
        <fullName evidence="2">DUF4333 domain-containing protein</fullName>
    </recommendedName>
</protein>
<name>A0A2A2ZN13_MYCAV</name>
<evidence type="ECO:0000259" key="2">
    <source>
        <dbReference type="Pfam" id="PF14230"/>
    </source>
</evidence>
<sequence>MTAHQLPAIRTAALLGAVILTSATCGCSTGTGPSSTTTSGASEPVIPRAKIEQNTGDQIKAQHPDKPVAISCPADLPQRNGASEKCLLTSGADQYPVTVTVNGVGTPAGTSVDWQIGHLIEGT</sequence>
<organism evidence="3 4">
    <name type="scientific">Mycobacterium avium</name>
    <dbReference type="NCBI Taxonomy" id="1764"/>
    <lineage>
        <taxon>Bacteria</taxon>
        <taxon>Bacillati</taxon>
        <taxon>Actinomycetota</taxon>
        <taxon>Actinomycetes</taxon>
        <taxon>Mycobacteriales</taxon>
        <taxon>Mycobacteriaceae</taxon>
        <taxon>Mycobacterium</taxon>
        <taxon>Mycobacterium avium complex (MAC)</taxon>
    </lineage>
</organism>
<dbReference type="AlphaFoldDB" id="A0A2A2ZN13"/>